<sequence length="549" mass="63410">METEEVFRTISETKFRDEFLHLQDLWKTPAKTHQNILVGDDYKIAPNVSHIDNLYHIIQIALYALLTLFTDFTLALKHPLYWLYMIFVYPIILVAYFILEISLFFLNTLKLDGIKHTIDDKWSEYTSRDDELFDIEFFSERVNKEIVDEGVDALNKPYYKDFEDDDSVDRTHNCNLDIAQLLLFMSDLVYNRDASKVLKAKQKLNMIKFQPEKSEQILQEVVALLNESEEPINAKNKKWKLKYTTVSELNSLGESFAGIFYSERHNFIVVTFKGTTIDNFEKWMTEMLFQRIDGQTFFSGKSYNGYRSILYPNDLQPSPYATIIEGIRNAVQQIRSYREKNSSREKKRNINVWVTGHSFGGAMATMFYARCINSPNDLGEHCVLRDAYTFGSPSVENSEFAKTYMSALDKGDEVSNTLWRIVNDDDIMCKLPIGFYHSGSIGKYNSLDNIHIGEAIRFYQNGSKPTLIKNPLITNGDKNHYPIIKSSRPNEDGEIKIPVGELDKKLPTFIRNNTISRYAIAMAIARNHLHEKNVGNSGRTKSGYQGLKQ</sequence>
<dbReference type="Gene3D" id="3.40.50.1820">
    <property type="entry name" value="alpha/beta hydrolase"/>
    <property type="match status" value="1"/>
</dbReference>
<name>A0A9N9B9B2_9GLOM</name>
<dbReference type="EMBL" id="CAJVPK010000863">
    <property type="protein sequence ID" value="CAG8555388.1"/>
    <property type="molecule type" value="Genomic_DNA"/>
</dbReference>
<comment type="caution">
    <text evidence="3">The sequence shown here is derived from an EMBL/GenBank/DDBJ whole genome shotgun (WGS) entry which is preliminary data.</text>
</comment>
<feature type="transmembrane region" description="Helical" evidence="1">
    <location>
        <begin position="350"/>
        <end position="369"/>
    </location>
</feature>
<reference evidence="3" key="1">
    <citation type="submission" date="2021-06" db="EMBL/GenBank/DDBJ databases">
        <authorList>
            <person name="Kallberg Y."/>
            <person name="Tangrot J."/>
            <person name="Rosling A."/>
        </authorList>
    </citation>
    <scope>NUCLEOTIDE SEQUENCE</scope>
    <source>
        <strain evidence="3">AZ414A</strain>
    </source>
</reference>
<dbReference type="InterPro" id="IPR029058">
    <property type="entry name" value="AB_hydrolase_fold"/>
</dbReference>
<dbReference type="SUPFAM" id="SSF53474">
    <property type="entry name" value="alpha/beta-Hydrolases"/>
    <property type="match status" value="1"/>
</dbReference>
<accession>A0A9N9B9B2</accession>
<dbReference type="OrthoDB" id="2338663at2759"/>
<dbReference type="Proteomes" id="UP000789706">
    <property type="component" value="Unassembled WGS sequence"/>
</dbReference>
<dbReference type="Pfam" id="PF01764">
    <property type="entry name" value="Lipase_3"/>
    <property type="match status" value="1"/>
</dbReference>
<evidence type="ECO:0000313" key="4">
    <source>
        <dbReference type="Proteomes" id="UP000789706"/>
    </source>
</evidence>
<evidence type="ECO:0000256" key="1">
    <source>
        <dbReference type="SAM" id="Phobius"/>
    </source>
</evidence>
<keyword evidence="4" id="KW-1185">Reference proteome</keyword>
<dbReference type="InterPro" id="IPR051218">
    <property type="entry name" value="Sec_MonoDiacylglyc_Lipase"/>
</dbReference>
<protein>
    <submittedName>
        <fullName evidence="3">10006_t:CDS:1</fullName>
    </submittedName>
</protein>
<feature type="transmembrane region" description="Helical" evidence="1">
    <location>
        <begin position="54"/>
        <end position="75"/>
    </location>
</feature>
<dbReference type="AlphaFoldDB" id="A0A9N9B9B2"/>
<keyword evidence="1" id="KW-1133">Transmembrane helix</keyword>
<organism evidence="3 4">
    <name type="scientific">Diversispora eburnea</name>
    <dbReference type="NCBI Taxonomy" id="1213867"/>
    <lineage>
        <taxon>Eukaryota</taxon>
        <taxon>Fungi</taxon>
        <taxon>Fungi incertae sedis</taxon>
        <taxon>Mucoromycota</taxon>
        <taxon>Glomeromycotina</taxon>
        <taxon>Glomeromycetes</taxon>
        <taxon>Diversisporales</taxon>
        <taxon>Diversisporaceae</taxon>
        <taxon>Diversispora</taxon>
    </lineage>
</organism>
<feature type="domain" description="Fungal lipase-type" evidence="2">
    <location>
        <begin position="269"/>
        <end position="433"/>
    </location>
</feature>
<feature type="transmembrane region" description="Helical" evidence="1">
    <location>
        <begin position="81"/>
        <end position="106"/>
    </location>
</feature>
<evidence type="ECO:0000313" key="3">
    <source>
        <dbReference type="EMBL" id="CAG8555388.1"/>
    </source>
</evidence>
<dbReference type="PANTHER" id="PTHR45856">
    <property type="entry name" value="ALPHA/BETA-HYDROLASES SUPERFAMILY PROTEIN"/>
    <property type="match status" value="1"/>
</dbReference>
<gene>
    <name evidence="3" type="ORF">DEBURN_LOCUS7312</name>
</gene>
<proteinExistence type="predicted"/>
<keyword evidence="1" id="KW-0812">Transmembrane</keyword>
<dbReference type="GO" id="GO:0006629">
    <property type="term" value="P:lipid metabolic process"/>
    <property type="evidence" value="ECO:0007669"/>
    <property type="project" value="InterPro"/>
</dbReference>
<keyword evidence="1" id="KW-0472">Membrane</keyword>
<dbReference type="CDD" id="cd00519">
    <property type="entry name" value="Lipase_3"/>
    <property type="match status" value="1"/>
</dbReference>
<evidence type="ECO:0000259" key="2">
    <source>
        <dbReference type="Pfam" id="PF01764"/>
    </source>
</evidence>
<dbReference type="InterPro" id="IPR002921">
    <property type="entry name" value="Fungal_lipase-type"/>
</dbReference>
<dbReference type="PANTHER" id="PTHR45856:SF24">
    <property type="entry name" value="FUNGAL LIPASE-LIKE DOMAIN-CONTAINING PROTEIN"/>
    <property type="match status" value="1"/>
</dbReference>